<reference evidence="9 10" key="1">
    <citation type="submission" date="2016-10" db="EMBL/GenBank/DDBJ databases">
        <authorList>
            <person name="Varghese N."/>
            <person name="Submissions S."/>
        </authorList>
    </citation>
    <scope>NUCLEOTIDE SEQUENCE [LARGE SCALE GENOMIC DNA]</scope>
    <source>
        <strain evidence="9 10">DSM 22022</strain>
    </source>
</reference>
<evidence type="ECO:0000256" key="3">
    <source>
        <dbReference type="ARBA" id="ARBA00022801"/>
    </source>
</evidence>
<dbReference type="Proteomes" id="UP000199588">
    <property type="component" value="Unassembled WGS sequence"/>
</dbReference>
<keyword evidence="2 5" id="KW-0645">Protease</keyword>
<proteinExistence type="inferred from homology"/>
<dbReference type="InterPro" id="IPR001478">
    <property type="entry name" value="PDZ"/>
</dbReference>
<dbReference type="PROSITE" id="PS50106">
    <property type="entry name" value="PDZ"/>
    <property type="match status" value="1"/>
</dbReference>
<dbReference type="PANTHER" id="PTHR32060:SF22">
    <property type="entry name" value="CARBOXYL-TERMINAL-PROCESSING PEPTIDASE 3, CHLOROPLASTIC"/>
    <property type="match status" value="1"/>
</dbReference>
<dbReference type="Gene3D" id="3.90.226.10">
    <property type="entry name" value="2-enoyl-CoA Hydratase, Chain A, domain 1"/>
    <property type="match status" value="1"/>
</dbReference>
<organism evidence="9 10">
    <name type="scientific">Basfia succiniciproducens</name>
    <dbReference type="NCBI Taxonomy" id="653940"/>
    <lineage>
        <taxon>Bacteria</taxon>
        <taxon>Pseudomonadati</taxon>
        <taxon>Pseudomonadota</taxon>
        <taxon>Gammaproteobacteria</taxon>
        <taxon>Pasteurellales</taxon>
        <taxon>Pasteurellaceae</taxon>
        <taxon>Basfia</taxon>
    </lineage>
</organism>
<evidence type="ECO:0000256" key="4">
    <source>
        <dbReference type="ARBA" id="ARBA00022825"/>
    </source>
</evidence>
<dbReference type="InterPro" id="IPR005151">
    <property type="entry name" value="Tail-specific_protease"/>
</dbReference>
<feature type="signal peptide" evidence="7">
    <location>
        <begin position="1"/>
        <end position="27"/>
    </location>
</feature>
<keyword evidence="10" id="KW-1185">Reference proteome</keyword>
<dbReference type="NCBIfam" id="NF008388">
    <property type="entry name" value="PRK11186.1"/>
    <property type="match status" value="1"/>
</dbReference>
<comment type="caution">
    <text evidence="9">The sequence shown here is derived from an EMBL/GenBank/DDBJ whole genome shotgun (WGS) entry which is preliminary data.</text>
</comment>
<dbReference type="EMBL" id="FMUQ01000006">
    <property type="protein sequence ID" value="SCX96497.1"/>
    <property type="molecule type" value="Genomic_DNA"/>
</dbReference>
<gene>
    <name evidence="9" type="ORF">SAMN02910354_00990</name>
</gene>
<dbReference type="CDD" id="cd06782">
    <property type="entry name" value="cpPDZ_CPP-like"/>
    <property type="match status" value="1"/>
</dbReference>
<dbReference type="InterPro" id="IPR020992">
    <property type="entry name" value="Tail_Prtase_C"/>
</dbReference>
<evidence type="ECO:0000256" key="6">
    <source>
        <dbReference type="SAM" id="MobiDB-lite"/>
    </source>
</evidence>
<dbReference type="InterPro" id="IPR004447">
    <property type="entry name" value="Peptidase_S41A"/>
</dbReference>
<name>A0A1G5C2E3_9PAST</name>
<dbReference type="InterPro" id="IPR040573">
    <property type="entry name" value="TSP_N"/>
</dbReference>
<dbReference type="RefSeq" id="WP_090654765.1">
    <property type="nucleotide sequence ID" value="NZ_CP015031.1"/>
</dbReference>
<dbReference type="SMART" id="SM00245">
    <property type="entry name" value="TSPc"/>
    <property type="match status" value="1"/>
</dbReference>
<evidence type="ECO:0000256" key="7">
    <source>
        <dbReference type="SAM" id="SignalP"/>
    </source>
</evidence>
<dbReference type="Pfam" id="PF03572">
    <property type="entry name" value="Peptidase_S41"/>
    <property type="match status" value="1"/>
</dbReference>
<dbReference type="Pfam" id="PF11818">
    <property type="entry name" value="DUF3340"/>
    <property type="match status" value="1"/>
</dbReference>
<evidence type="ECO:0000256" key="5">
    <source>
        <dbReference type="RuleBase" id="RU004404"/>
    </source>
</evidence>
<evidence type="ECO:0000256" key="1">
    <source>
        <dbReference type="ARBA" id="ARBA00009179"/>
    </source>
</evidence>
<evidence type="ECO:0000259" key="8">
    <source>
        <dbReference type="PROSITE" id="PS50106"/>
    </source>
</evidence>
<feature type="chain" id="PRO_5045392890" evidence="7">
    <location>
        <begin position="28"/>
        <end position="718"/>
    </location>
</feature>
<dbReference type="SUPFAM" id="SSF52096">
    <property type="entry name" value="ClpP/crotonase"/>
    <property type="match status" value="1"/>
</dbReference>
<keyword evidence="7" id="KW-0732">Signal</keyword>
<dbReference type="PANTHER" id="PTHR32060">
    <property type="entry name" value="TAIL-SPECIFIC PROTEASE"/>
    <property type="match status" value="1"/>
</dbReference>
<feature type="domain" description="PDZ" evidence="8">
    <location>
        <begin position="254"/>
        <end position="314"/>
    </location>
</feature>
<dbReference type="Gene3D" id="2.30.42.10">
    <property type="match status" value="1"/>
</dbReference>
<accession>A0A1G5C2E3</accession>
<dbReference type="Pfam" id="PF00595">
    <property type="entry name" value="PDZ"/>
    <property type="match status" value="1"/>
</dbReference>
<feature type="region of interest" description="Disordered" evidence="6">
    <location>
        <begin position="680"/>
        <end position="718"/>
    </location>
</feature>
<evidence type="ECO:0000256" key="2">
    <source>
        <dbReference type="ARBA" id="ARBA00022670"/>
    </source>
</evidence>
<dbReference type="CDD" id="cd07560">
    <property type="entry name" value="Peptidase_S41_CPP"/>
    <property type="match status" value="1"/>
</dbReference>
<feature type="compositionally biased region" description="Basic and acidic residues" evidence="6">
    <location>
        <begin position="685"/>
        <end position="718"/>
    </location>
</feature>
<dbReference type="SMART" id="SM00228">
    <property type="entry name" value="PDZ"/>
    <property type="match status" value="1"/>
</dbReference>
<dbReference type="NCBIfam" id="TIGR00225">
    <property type="entry name" value="prc"/>
    <property type="match status" value="1"/>
</dbReference>
<dbReference type="Pfam" id="PF17804">
    <property type="entry name" value="TSP_NTD"/>
    <property type="match status" value="1"/>
</dbReference>
<dbReference type="SUPFAM" id="SSF50156">
    <property type="entry name" value="PDZ domain-like"/>
    <property type="match status" value="1"/>
</dbReference>
<dbReference type="InterPro" id="IPR036034">
    <property type="entry name" value="PDZ_sf"/>
</dbReference>
<keyword evidence="4 5" id="KW-0720">Serine protease</keyword>
<evidence type="ECO:0000313" key="10">
    <source>
        <dbReference type="Proteomes" id="UP000199588"/>
    </source>
</evidence>
<protein>
    <submittedName>
        <fullName evidence="9">C-terminal processing peptidase-1. Serine peptidase. MEROPS family S41A</fullName>
    </submittedName>
</protein>
<evidence type="ECO:0000313" key="9">
    <source>
        <dbReference type="EMBL" id="SCX96497.1"/>
    </source>
</evidence>
<comment type="similarity">
    <text evidence="1 5">Belongs to the peptidase S41A family.</text>
</comment>
<sequence>MKLNKSKTYLATLVVSAVIGMSGNAFAVHPTLKASDIVIPQPTEENGLATKRATTRLTQSHYRKFQLDDEFSHKIFARYLDFLDYSHNLFIKSDIDELQAKYAALLDDELNEGKLDIAFAMYDLMAKRRYERYEYALSLLDKEPSLKDDDQIEIDRKKAAWPASVEEANKLWAARVKNDIIDLKLKDKKWSEIKKTLTKRYNLAIRRLTQTNADDITQLFLNAFAREIDPHTSYLAPRTAKSFNESMNLSLEGIGATLQQEDDVTTIKSLVPGAPAERSKRIKAGDKIIGVGQAKGEIEDVVGWRLEDVVDKIKGKKGSKVRLEIEPAKGGKSKIITLVRDKVRIEDSAAKLTVEKVNGQNVAVIKIPTFYIGLTADVRKLLEQMKAKKATSLIIDLRENGGGALTEAVELSGLFISDGPVVQVRDAYNRIRVHEDPDNAQVYTGPLLVMTNRFSASASEIFSAAMQDYNRGIIIGQDTFGKGTVQQSRSLNFVYDLDQEPLGFIQYTIQKFYRINGGSTQLKGVTADINFPAIIDTKENGEEKEDNALPWDKIPAATYSQVSHARDAVEALKSKHLDRISKDPEFIALAEDLKIRDERSERKYLSLNYEKRKAENDKDDARRLKALNERFAREGKKALKDINDLAKDYEAPDFFLKEAEKMASDLAKFETDKESIQAKAMSLENKADTKDVEAESKKTAEVKTETVKSKEDVRPETK</sequence>
<dbReference type="Gene3D" id="3.30.750.44">
    <property type="match status" value="1"/>
</dbReference>
<keyword evidence="3 5" id="KW-0378">Hydrolase</keyword>
<dbReference type="InterPro" id="IPR029045">
    <property type="entry name" value="ClpP/crotonase-like_dom_sf"/>
</dbReference>